<dbReference type="AlphaFoldDB" id="A0A6C1KN65"/>
<sequence length="126" mass="13847">MDDLVAYLRTRLDVDETTARAVVVIVIQFLGKEAPADLLAPLFAVHPWAEALTAEAPEVDVTELSERHFGGMARLMLVADRMMAHGLTMAQVQFAVHEIVAYARTTVGEEPVNRLVRAVPGLRQVV</sequence>
<evidence type="ECO:0008006" key="3">
    <source>
        <dbReference type="Google" id="ProtNLM"/>
    </source>
</evidence>
<dbReference type="EMBL" id="VAUP01000004">
    <property type="protein sequence ID" value="TLX44714.1"/>
    <property type="molecule type" value="Genomic_DNA"/>
</dbReference>
<name>A0A6C1KN65_XANAU</name>
<dbReference type="Proteomes" id="UP000305131">
    <property type="component" value="Unassembled WGS sequence"/>
</dbReference>
<dbReference type="RefSeq" id="WP_138397716.1">
    <property type="nucleotide sequence ID" value="NZ_JBAFVI010000009.1"/>
</dbReference>
<evidence type="ECO:0000313" key="1">
    <source>
        <dbReference type="EMBL" id="TLX44714.1"/>
    </source>
</evidence>
<gene>
    <name evidence="1" type="ORF">FBQ73_01245</name>
</gene>
<proteinExistence type="predicted"/>
<accession>A0A6C1KN65</accession>
<reference evidence="1 2" key="1">
    <citation type="submission" date="2019-05" db="EMBL/GenBank/DDBJ databases">
        <authorList>
            <person name="Zhou X."/>
        </authorList>
    </citation>
    <scope>NUCLEOTIDE SEQUENCE [LARGE SCALE GENOMIC DNA]</scope>
    <source>
        <strain evidence="1 2">DSM 432</strain>
    </source>
</reference>
<comment type="caution">
    <text evidence="1">The sequence shown here is derived from an EMBL/GenBank/DDBJ whole genome shotgun (WGS) entry which is preliminary data.</text>
</comment>
<dbReference type="OrthoDB" id="7907231at2"/>
<dbReference type="GeneID" id="95772087"/>
<protein>
    <recommendedName>
        <fullName evidence="3">DUF2267 domain-containing protein</fullName>
    </recommendedName>
</protein>
<evidence type="ECO:0000313" key="2">
    <source>
        <dbReference type="Proteomes" id="UP000305131"/>
    </source>
</evidence>
<organism evidence="1 2">
    <name type="scientific">Xanthobacter autotrophicus</name>
    <dbReference type="NCBI Taxonomy" id="280"/>
    <lineage>
        <taxon>Bacteria</taxon>
        <taxon>Pseudomonadati</taxon>
        <taxon>Pseudomonadota</taxon>
        <taxon>Alphaproteobacteria</taxon>
        <taxon>Hyphomicrobiales</taxon>
        <taxon>Xanthobacteraceae</taxon>
        <taxon>Xanthobacter</taxon>
    </lineage>
</organism>